<dbReference type="SUPFAM" id="SSF51261">
    <property type="entry name" value="Duplicated hybrid motif"/>
    <property type="match status" value="1"/>
</dbReference>
<evidence type="ECO:0000313" key="3">
    <source>
        <dbReference type="Proteomes" id="UP000199296"/>
    </source>
</evidence>
<keyword evidence="3" id="KW-1185">Reference proteome</keyword>
<name>A0A1G7WVF0_9FLAO</name>
<protein>
    <submittedName>
        <fullName evidence="2">Peptidase family M23</fullName>
    </submittedName>
</protein>
<organism evidence="2 3">
    <name type="scientific">Psychroflexus sediminis</name>
    <dbReference type="NCBI Taxonomy" id="470826"/>
    <lineage>
        <taxon>Bacteria</taxon>
        <taxon>Pseudomonadati</taxon>
        <taxon>Bacteroidota</taxon>
        <taxon>Flavobacteriia</taxon>
        <taxon>Flavobacteriales</taxon>
        <taxon>Flavobacteriaceae</taxon>
        <taxon>Psychroflexus</taxon>
    </lineage>
</organism>
<dbReference type="Proteomes" id="UP000199296">
    <property type="component" value="Unassembled WGS sequence"/>
</dbReference>
<gene>
    <name evidence="2" type="ORF">SAMN04488027_106156</name>
</gene>
<accession>A0A1G7WVF0</accession>
<dbReference type="Pfam" id="PF01551">
    <property type="entry name" value="Peptidase_M23"/>
    <property type="match status" value="2"/>
</dbReference>
<dbReference type="GO" id="GO:0004222">
    <property type="term" value="F:metalloendopeptidase activity"/>
    <property type="evidence" value="ECO:0007669"/>
    <property type="project" value="TreeGrafter"/>
</dbReference>
<dbReference type="InterPro" id="IPR016047">
    <property type="entry name" value="M23ase_b-sheet_dom"/>
</dbReference>
<dbReference type="OrthoDB" id="9810477at2"/>
<sequence length="566" mass="64983">MRLNFLVFIMTLCYTLTYAQNDIPKNYFEKPLDIPLLLSGTFGELRSNHFHAGMDIKTKGVTGLAVLASAEGYVGRIKIQHGGYGKALYIYHPNGYQSVYAHLNNFSPEIEALVKKAQYQKESYEIELFPSASDLKVKQGEIIGYSGNSGSSGGPHLHFEIRDYKSKPMNPFLFGFKEVKDSKKPQIFALHAYPLGPLSHVDGMTERVQLKLIQRNDGSYRTESLKAFGTIGFGIDTYDILDLTYNKNGVYSIVTKLNGKPIFKTTFDKFSFYESRYINRLIDFEYYTTEKRRIQKLFLEPNNPLSLYKDVYDNGIISIQKDNLDQSFEIIVSDFMGNTQSILVPLTTDFKENLIQKSIKETEYYAKAKSASVFEEGKIDIYIPKDALYEDRFLDIDIQGLSVKLHEPGTPLHKSITLGFDVSQYSLEDQSKFYIASVTPWGSKYYVSTYKKKDRLTTKVNEFGTYQLFEDTKAPSIKPKNFRDKQWVSNFRFLKLEIDDEDTGIDSYRATVNGEFILMEYDYKTKTLVYDFNDGKISDTKNELKVVVTDKVGNTAIFEAEFFRKN</sequence>
<dbReference type="Gene3D" id="2.70.70.10">
    <property type="entry name" value="Glucose Permease (Domain IIA)"/>
    <property type="match status" value="1"/>
</dbReference>
<dbReference type="CDD" id="cd12797">
    <property type="entry name" value="M23_peptidase"/>
    <property type="match status" value="1"/>
</dbReference>
<dbReference type="RefSeq" id="WP_093367889.1">
    <property type="nucleotide sequence ID" value="NZ_FNCW01000006.1"/>
</dbReference>
<dbReference type="EMBL" id="FNCW01000006">
    <property type="protein sequence ID" value="SDG75921.1"/>
    <property type="molecule type" value="Genomic_DNA"/>
</dbReference>
<feature type="domain" description="M23ase beta-sheet core" evidence="1">
    <location>
        <begin position="50"/>
        <end position="117"/>
    </location>
</feature>
<dbReference type="InterPro" id="IPR050570">
    <property type="entry name" value="Cell_wall_metabolism_enzyme"/>
</dbReference>
<evidence type="ECO:0000313" key="2">
    <source>
        <dbReference type="EMBL" id="SDG75921.1"/>
    </source>
</evidence>
<dbReference type="PANTHER" id="PTHR21666">
    <property type="entry name" value="PEPTIDASE-RELATED"/>
    <property type="match status" value="1"/>
</dbReference>
<dbReference type="AlphaFoldDB" id="A0A1G7WVF0"/>
<dbReference type="STRING" id="470826.SAMN04488027_106156"/>
<dbReference type="InterPro" id="IPR011055">
    <property type="entry name" value="Dup_hybrid_motif"/>
</dbReference>
<reference evidence="2 3" key="1">
    <citation type="submission" date="2016-10" db="EMBL/GenBank/DDBJ databases">
        <authorList>
            <person name="de Groot N.N."/>
        </authorList>
    </citation>
    <scope>NUCLEOTIDE SEQUENCE [LARGE SCALE GENOMIC DNA]</scope>
    <source>
        <strain evidence="2 3">DSM 19803</strain>
    </source>
</reference>
<evidence type="ECO:0000259" key="1">
    <source>
        <dbReference type="Pfam" id="PF01551"/>
    </source>
</evidence>
<proteinExistence type="predicted"/>
<dbReference type="PANTHER" id="PTHR21666:SF270">
    <property type="entry name" value="MUREIN HYDROLASE ACTIVATOR ENVC"/>
    <property type="match status" value="1"/>
</dbReference>
<feature type="domain" description="M23ase beta-sheet core" evidence="1">
    <location>
        <begin position="136"/>
        <end position="171"/>
    </location>
</feature>